<accession>A0A4Q9R468</accession>
<dbReference type="AlphaFoldDB" id="A0A4Q9R468"/>
<dbReference type="RefSeq" id="WP_131184798.1">
    <property type="nucleotide sequence ID" value="NZ_QJUO01000017.1"/>
</dbReference>
<evidence type="ECO:0000313" key="2">
    <source>
        <dbReference type="Proteomes" id="UP000292639"/>
    </source>
</evidence>
<organism evidence="1 2">
    <name type="scientific">Stutzerimonas kirkiae</name>
    <dbReference type="NCBI Taxonomy" id="2211392"/>
    <lineage>
        <taxon>Bacteria</taxon>
        <taxon>Pseudomonadati</taxon>
        <taxon>Pseudomonadota</taxon>
        <taxon>Gammaproteobacteria</taxon>
        <taxon>Pseudomonadales</taxon>
        <taxon>Pseudomonadaceae</taxon>
        <taxon>Stutzerimonas</taxon>
    </lineage>
</organism>
<sequence length="216" mass="23730">MIWSPITRNGITLTHIRQEENTNQCVAASVGMIAQNANYWRKNENALFSYGASAMRTHNPGAFTQVNDRELINVNGIRSNAVAAYLRSYGWNVISLNATNAGNAAALVDRINSMQNYDSCILAAGSDQLHAFAAIKLGGTTYILNPALDPSENPDDALFTYQGNVVRIDPQNNTNVQFNTAASGNETYRSVAECYFIPSQYSICTTVRWMYRAVVG</sequence>
<evidence type="ECO:0008006" key="3">
    <source>
        <dbReference type="Google" id="ProtNLM"/>
    </source>
</evidence>
<keyword evidence="2" id="KW-1185">Reference proteome</keyword>
<comment type="caution">
    <text evidence="1">The sequence shown here is derived from an EMBL/GenBank/DDBJ whole genome shotgun (WGS) entry which is preliminary data.</text>
</comment>
<gene>
    <name evidence="1" type="ORF">DNJ96_12595</name>
</gene>
<proteinExistence type="predicted"/>
<reference evidence="1 2" key="1">
    <citation type="submission" date="2018-06" db="EMBL/GenBank/DDBJ databases">
        <title>Three novel Pseudomonas species isolated from symptomatic oak.</title>
        <authorList>
            <person name="Bueno-Gonzalez V."/>
            <person name="Brady C."/>
        </authorList>
    </citation>
    <scope>NUCLEOTIDE SEQUENCE [LARGE SCALE GENOMIC DNA]</scope>
    <source>
        <strain evidence="1 2">P17C</strain>
    </source>
</reference>
<dbReference type="Proteomes" id="UP000292639">
    <property type="component" value="Unassembled WGS sequence"/>
</dbReference>
<protein>
    <recommendedName>
        <fullName evidence="3">Peptidase C39-like domain-containing protein</fullName>
    </recommendedName>
</protein>
<name>A0A4Q9R468_9GAMM</name>
<dbReference type="EMBL" id="QJUP01000017">
    <property type="protein sequence ID" value="TBU94789.1"/>
    <property type="molecule type" value="Genomic_DNA"/>
</dbReference>
<evidence type="ECO:0000313" key="1">
    <source>
        <dbReference type="EMBL" id="TBU94789.1"/>
    </source>
</evidence>